<protein>
    <recommendedName>
        <fullName evidence="4">DUF1579 domain-containing protein</fullName>
    </recommendedName>
</protein>
<dbReference type="Proteomes" id="UP000199045">
    <property type="component" value="Unassembled WGS sequence"/>
</dbReference>
<evidence type="ECO:0000256" key="1">
    <source>
        <dbReference type="SAM" id="SignalP"/>
    </source>
</evidence>
<dbReference type="RefSeq" id="WP_089835183.1">
    <property type="nucleotide sequence ID" value="NZ_FNBN01000006.1"/>
</dbReference>
<dbReference type="InterPro" id="IPR011473">
    <property type="entry name" value="DUF1579"/>
</dbReference>
<organism evidence="2 3">
    <name type="scientific">Chitinophaga filiformis</name>
    <name type="common">Myxococcus filiformis</name>
    <name type="synonym">Flexibacter filiformis</name>
    <dbReference type="NCBI Taxonomy" id="104663"/>
    <lineage>
        <taxon>Bacteria</taxon>
        <taxon>Pseudomonadati</taxon>
        <taxon>Bacteroidota</taxon>
        <taxon>Chitinophagia</taxon>
        <taxon>Chitinophagales</taxon>
        <taxon>Chitinophagaceae</taxon>
        <taxon>Chitinophaga</taxon>
    </lineage>
</organism>
<keyword evidence="1" id="KW-0732">Signal</keyword>
<proteinExistence type="predicted"/>
<sequence length="193" mass="21957">MRRLLLFSASVLISFLSLNTTSRAQTQSDEEKAWMEYMTPGAIHQMIAKSDGEWSFDMTMWMKPDAPPTTSTGTTVNKMILGGRYQESIHKSTFMGMPFEGHGLLAYDNAKKIFQSSWVDNMGTGIMNTEGTWDDATKSITFTGKSVDPMTGKDMDIKEIFKIVDDNHHVMEMYMVNDGKEFKTMELKFTRKN</sequence>
<name>A0A1G7WPX0_CHIFI</name>
<reference evidence="3" key="1">
    <citation type="submission" date="2016-10" db="EMBL/GenBank/DDBJ databases">
        <authorList>
            <person name="Varghese N."/>
            <person name="Submissions S."/>
        </authorList>
    </citation>
    <scope>NUCLEOTIDE SEQUENCE [LARGE SCALE GENOMIC DNA]</scope>
    <source>
        <strain evidence="3">DSM 527</strain>
    </source>
</reference>
<dbReference type="OrthoDB" id="277821at2"/>
<feature type="chain" id="PRO_5011729860" description="DUF1579 domain-containing protein" evidence="1">
    <location>
        <begin position="25"/>
        <end position="193"/>
    </location>
</feature>
<evidence type="ECO:0000313" key="3">
    <source>
        <dbReference type="Proteomes" id="UP000199045"/>
    </source>
</evidence>
<evidence type="ECO:0000313" key="2">
    <source>
        <dbReference type="EMBL" id="SDG73966.1"/>
    </source>
</evidence>
<dbReference type="Pfam" id="PF07617">
    <property type="entry name" value="DUF1579"/>
    <property type="match status" value="1"/>
</dbReference>
<dbReference type="EMBL" id="FNBN01000006">
    <property type="protein sequence ID" value="SDG73966.1"/>
    <property type="molecule type" value="Genomic_DNA"/>
</dbReference>
<accession>A0A1G7WPX0</accession>
<evidence type="ECO:0008006" key="4">
    <source>
        <dbReference type="Google" id="ProtNLM"/>
    </source>
</evidence>
<feature type="signal peptide" evidence="1">
    <location>
        <begin position="1"/>
        <end position="24"/>
    </location>
</feature>
<dbReference type="STRING" id="104663.SAMN04488121_106101"/>
<gene>
    <name evidence="2" type="ORF">SAMN04488121_106101</name>
</gene>
<dbReference type="AlphaFoldDB" id="A0A1G7WPX0"/>